<keyword evidence="3" id="KW-1185">Reference proteome</keyword>
<sequence>MASSVACLQLVSSLRFPGRRSVLKSTLSTSASSFFSEDILNCNAARFLGLVNATVPLESDGWVSTTTCRASQLFWRRQAGTVTSAADGVVRVGPTPRLRHRPPFLLPSTHGDLSTAWYDLPAANWLPVLKPNSTRAMDPARIKPLQLTPGVADAVLVDAVKSLLADVNRLYAPDVGVIGFADEENPSVTVDQMGERVELDRSTGKIVGGTTYYGWSRGFCRDMKVSRKQGRAGGGSRDFRVGFHGTRSRSMSRDSRVGFHGAASTGPRHSWQISHKKAPAYTIYTALKYLAGPIITITSLIKREIYTHHVVRRGSHCSRPPSNRYFVSHYRAAAEASRQAGLCEL</sequence>
<reference evidence="1" key="3">
    <citation type="submission" date="2011-03" db="EMBL/GenBank/DDBJ databases">
        <title>Annotation of Magnaporthe poae ATCC 64411.</title>
        <authorList>
            <person name="Ma L.-J."/>
            <person name="Dead R."/>
            <person name="Young S.K."/>
            <person name="Zeng Q."/>
            <person name="Gargeya S."/>
            <person name="Fitzgerald M."/>
            <person name="Haas B."/>
            <person name="Abouelleil A."/>
            <person name="Alvarado L."/>
            <person name="Arachchi H.M."/>
            <person name="Berlin A."/>
            <person name="Brown A."/>
            <person name="Chapman S.B."/>
            <person name="Chen Z."/>
            <person name="Dunbar C."/>
            <person name="Freedman E."/>
            <person name="Gearin G."/>
            <person name="Gellesch M."/>
            <person name="Goldberg J."/>
            <person name="Griggs A."/>
            <person name="Gujja S."/>
            <person name="Heiman D."/>
            <person name="Howarth C."/>
            <person name="Larson L."/>
            <person name="Lui A."/>
            <person name="MacDonald P.J.P."/>
            <person name="Mehta T."/>
            <person name="Montmayeur A."/>
            <person name="Murphy C."/>
            <person name="Neiman D."/>
            <person name="Pearson M."/>
            <person name="Priest M."/>
            <person name="Roberts A."/>
            <person name="Saif S."/>
            <person name="Shea T."/>
            <person name="Shenoy N."/>
            <person name="Sisk P."/>
            <person name="Stolte C."/>
            <person name="Sykes S."/>
            <person name="Yandava C."/>
            <person name="Wortman J."/>
            <person name="Nusbaum C."/>
            <person name="Birren B."/>
        </authorList>
    </citation>
    <scope>NUCLEOTIDE SEQUENCE</scope>
    <source>
        <strain evidence="1">ATCC 64411</strain>
    </source>
</reference>
<evidence type="ECO:0000313" key="1">
    <source>
        <dbReference type="EMBL" id="KLU90657.1"/>
    </source>
</evidence>
<dbReference type="Proteomes" id="UP000011715">
    <property type="component" value="Unassembled WGS sequence"/>
</dbReference>
<reference evidence="2" key="5">
    <citation type="submission" date="2015-06" db="UniProtKB">
        <authorList>
            <consortium name="EnsemblFungi"/>
        </authorList>
    </citation>
    <scope>IDENTIFICATION</scope>
    <source>
        <strain evidence="2">ATCC 64411</strain>
    </source>
</reference>
<dbReference type="EMBL" id="GL876975">
    <property type="protein sequence ID" value="KLU90657.1"/>
    <property type="molecule type" value="Genomic_DNA"/>
</dbReference>
<dbReference type="EMBL" id="ADBL01002348">
    <property type="status" value="NOT_ANNOTATED_CDS"/>
    <property type="molecule type" value="Genomic_DNA"/>
</dbReference>
<reference evidence="2" key="4">
    <citation type="journal article" date="2015" name="G3 (Bethesda)">
        <title>Genome sequences of three phytopathogenic species of the Magnaporthaceae family of fungi.</title>
        <authorList>
            <person name="Okagaki L.H."/>
            <person name="Nunes C.C."/>
            <person name="Sailsbery J."/>
            <person name="Clay B."/>
            <person name="Brown D."/>
            <person name="John T."/>
            <person name="Oh Y."/>
            <person name="Young N."/>
            <person name="Fitzgerald M."/>
            <person name="Haas B.J."/>
            <person name="Zeng Q."/>
            <person name="Young S."/>
            <person name="Adiconis X."/>
            <person name="Fan L."/>
            <person name="Levin J.Z."/>
            <person name="Mitchell T.K."/>
            <person name="Okubara P.A."/>
            <person name="Farman M.L."/>
            <person name="Kohn L.M."/>
            <person name="Birren B."/>
            <person name="Ma L.-J."/>
            <person name="Dean R.A."/>
        </authorList>
    </citation>
    <scope>NUCLEOTIDE SEQUENCE</scope>
    <source>
        <strain evidence="2">ATCC 64411 / 73-15</strain>
    </source>
</reference>
<dbReference type="OrthoDB" id="21470at2759"/>
<protein>
    <submittedName>
        <fullName evidence="1 2">Uncharacterized protein</fullName>
    </submittedName>
</protein>
<organism evidence="2 3">
    <name type="scientific">Magnaporthiopsis poae (strain ATCC 64411 / 73-15)</name>
    <name type="common">Kentucky bluegrass fungus</name>
    <name type="synonym">Magnaporthe poae</name>
    <dbReference type="NCBI Taxonomy" id="644358"/>
    <lineage>
        <taxon>Eukaryota</taxon>
        <taxon>Fungi</taxon>
        <taxon>Dikarya</taxon>
        <taxon>Ascomycota</taxon>
        <taxon>Pezizomycotina</taxon>
        <taxon>Sordariomycetes</taxon>
        <taxon>Sordariomycetidae</taxon>
        <taxon>Magnaporthales</taxon>
        <taxon>Magnaporthaceae</taxon>
        <taxon>Magnaporthiopsis</taxon>
    </lineage>
</organism>
<dbReference type="VEuPathDB" id="FungiDB:MAPG_10509"/>
<gene>
    <name evidence="1" type="ORF">MAPG_10509</name>
</gene>
<name>A0A0C4ECS4_MAGP6</name>
<accession>A0A0C4ECS4</accession>
<reference evidence="3" key="2">
    <citation type="submission" date="2010-05" db="EMBL/GenBank/DDBJ databases">
        <title>The genome sequence of Magnaporthe poae strain ATCC 64411.</title>
        <authorList>
            <person name="Ma L.-J."/>
            <person name="Dead R."/>
            <person name="Young S."/>
            <person name="Zeng Q."/>
            <person name="Koehrsen M."/>
            <person name="Alvarado L."/>
            <person name="Berlin A."/>
            <person name="Chapman S.B."/>
            <person name="Chen Z."/>
            <person name="Freedman E."/>
            <person name="Gellesch M."/>
            <person name="Goldberg J."/>
            <person name="Griggs A."/>
            <person name="Gujja S."/>
            <person name="Heilman E.R."/>
            <person name="Heiman D."/>
            <person name="Hepburn T."/>
            <person name="Howarth C."/>
            <person name="Jen D."/>
            <person name="Larson L."/>
            <person name="Mehta T."/>
            <person name="Neiman D."/>
            <person name="Pearson M."/>
            <person name="Roberts A."/>
            <person name="Saif S."/>
            <person name="Shea T."/>
            <person name="Shenoy N."/>
            <person name="Sisk P."/>
            <person name="Stolte C."/>
            <person name="Sykes S."/>
            <person name="Walk T."/>
            <person name="White J."/>
            <person name="Yandava C."/>
            <person name="Haas B."/>
            <person name="Nusbaum C."/>
            <person name="Birren B."/>
        </authorList>
    </citation>
    <scope>NUCLEOTIDE SEQUENCE [LARGE SCALE GENOMIC DNA]</scope>
    <source>
        <strain evidence="3">ATCC 64411 / 73-15</strain>
    </source>
</reference>
<reference evidence="1" key="1">
    <citation type="submission" date="2010-05" db="EMBL/GenBank/DDBJ databases">
        <title>The Genome Sequence of Magnaporthe poae strain ATCC 64411.</title>
        <authorList>
            <consortium name="The Broad Institute Genome Sequencing Platform"/>
            <consortium name="Broad Institute Genome Sequencing Center for Infectious Disease"/>
            <person name="Ma L.-J."/>
            <person name="Dead R."/>
            <person name="Young S."/>
            <person name="Zeng Q."/>
            <person name="Koehrsen M."/>
            <person name="Alvarado L."/>
            <person name="Berlin A."/>
            <person name="Chapman S.B."/>
            <person name="Chen Z."/>
            <person name="Freedman E."/>
            <person name="Gellesch M."/>
            <person name="Goldberg J."/>
            <person name="Griggs A."/>
            <person name="Gujja S."/>
            <person name="Heilman E.R."/>
            <person name="Heiman D."/>
            <person name="Hepburn T."/>
            <person name="Howarth C."/>
            <person name="Jen D."/>
            <person name="Larson L."/>
            <person name="Mehta T."/>
            <person name="Neiman D."/>
            <person name="Pearson M."/>
            <person name="Roberts A."/>
            <person name="Saif S."/>
            <person name="Shea T."/>
            <person name="Shenoy N."/>
            <person name="Sisk P."/>
            <person name="Stolte C."/>
            <person name="Sykes S."/>
            <person name="Walk T."/>
            <person name="White J."/>
            <person name="Yandava C."/>
            <person name="Haas B."/>
            <person name="Nusbaum C."/>
            <person name="Birren B."/>
        </authorList>
    </citation>
    <scope>NUCLEOTIDE SEQUENCE</scope>
    <source>
        <strain evidence="1">ATCC 64411</strain>
    </source>
</reference>
<evidence type="ECO:0000313" key="3">
    <source>
        <dbReference type="Proteomes" id="UP000011715"/>
    </source>
</evidence>
<dbReference type="AlphaFoldDB" id="A0A0C4ECS4"/>
<evidence type="ECO:0000313" key="2">
    <source>
        <dbReference type="EnsemblFungi" id="MAPG_10509T0"/>
    </source>
</evidence>
<proteinExistence type="predicted"/>
<dbReference type="eggNOG" id="KOG4368">
    <property type="taxonomic scope" value="Eukaryota"/>
</dbReference>
<dbReference type="EnsemblFungi" id="MAPG_10509T0">
    <property type="protein sequence ID" value="MAPG_10509T0"/>
    <property type="gene ID" value="MAPG_10509"/>
</dbReference>